<dbReference type="InterPro" id="IPR019308">
    <property type="entry name" value="TMEM214"/>
</dbReference>
<evidence type="ECO:0000256" key="6">
    <source>
        <dbReference type="ARBA" id="ARBA00022824"/>
    </source>
</evidence>
<dbReference type="GO" id="GO:0006915">
    <property type="term" value="P:apoptotic process"/>
    <property type="evidence" value="ECO:0007669"/>
    <property type="project" value="UniProtKB-KW"/>
</dbReference>
<evidence type="ECO:0000313" key="13">
    <source>
        <dbReference type="Proteomes" id="UP000007303"/>
    </source>
</evidence>
<comment type="subunit">
    <text evidence="3">Constitutively interacts with CASP4; required for the localization of procaspase 4 to the ER.</text>
</comment>
<keyword evidence="5" id="KW-0053">Apoptosis</keyword>
<comment type="similarity">
    <text evidence="2">Belongs to the TMEM214 family.</text>
</comment>
<dbReference type="Proteomes" id="UP000007303">
    <property type="component" value="Unassembled WGS sequence"/>
</dbReference>
<evidence type="ECO:0000256" key="2">
    <source>
        <dbReference type="ARBA" id="ARBA00007984"/>
    </source>
</evidence>
<evidence type="ECO:0000256" key="3">
    <source>
        <dbReference type="ARBA" id="ARBA00011720"/>
    </source>
</evidence>
<comment type="function">
    <text evidence="10">Critical mediator, in cooperation with CASP4, of endoplasmic reticulum-stress induced apoptosis. Required or the activation of CASP4 following endoplasmic reticulum stress.</text>
</comment>
<dbReference type="Pfam" id="PF10151">
    <property type="entry name" value="TMEM214"/>
    <property type="match status" value="1"/>
</dbReference>
<keyword evidence="7" id="KW-1133">Transmembrane helix</keyword>
<sequence>MASNNGSFGKWEVVKKGKKSNTSGGGKSATDKKMGSGGRKALGESNQSSRRNFTNVPIKMSETLFNGFDRIGKKQNKEQVPPATEPHHPRKAPAPREAKASAPSSRVTSGTHKNLAEAFKALDLGDLRQQLAHSQTLFPDNPSVWFKDLAGYLNLYLTAPDTGPTLSSHTHDYPYCLAGKELRGIIKALVGRCSHILPELLDYCVYTMLKELDRQSGEPLHGYRVCIQAILQDKPKIATQNLPMYLELLRSVQNRPVKCLTIMWALGQAGFCDLSQGLRVWLGIMLPVLGVKALSAYAIAYLERLLLLHTNLTKGFGILGPKEFFPLLDFAFMPKNALSPSLQEQLRRLYPRIKVLSFGAKPESTLHTYLPSFLSRATPHCPEDMKKELLGSMTECLCVDVQSLGVWRQLYTKHLAQSSLLLKHLLKSWNQLPPKLRKNLEDTVQSFRVTNEEMRGAAGSQDLQDCNNLCQNLQVKMQAGGFPWSKLLLVLLLFAASFMAHDIRSHGAFAGSTTATYLHKSGVTAVSQQAWSKVSVYSKQGFSWLEKNTPHYYSECVRVVGPLMDQGLETARTAGVFLSERARLLVLWVQVCVWAQVYANTPESVFQLLALLKELLLLLQRDYVLPALARLAALLQGAWLSLQDSCQGEVSVACLQDHALSFTNSTWQLLQHTTAAIQTWAHQLLTA</sequence>
<keyword evidence="9" id="KW-0325">Glycoprotein</keyword>
<dbReference type="GO" id="GO:0005789">
    <property type="term" value="C:endoplasmic reticulum membrane"/>
    <property type="evidence" value="ECO:0007669"/>
    <property type="project" value="UniProtKB-SubCell"/>
</dbReference>
<evidence type="ECO:0000256" key="10">
    <source>
        <dbReference type="ARBA" id="ARBA00024938"/>
    </source>
</evidence>
<feature type="region of interest" description="Disordered" evidence="11">
    <location>
        <begin position="1"/>
        <end position="58"/>
    </location>
</feature>
<feature type="region of interest" description="Disordered" evidence="11">
    <location>
        <begin position="75"/>
        <end position="111"/>
    </location>
</feature>
<name>H3DP86_TETNG</name>
<evidence type="ECO:0000313" key="12">
    <source>
        <dbReference type="Ensembl" id="ENSTNIP00000022335.1"/>
    </source>
</evidence>
<evidence type="ECO:0000256" key="5">
    <source>
        <dbReference type="ARBA" id="ARBA00022703"/>
    </source>
</evidence>
<feature type="compositionally biased region" description="Polar residues" evidence="11">
    <location>
        <begin position="44"/>
        <end position="55"/>
    </location>
</feature>
<dbReference type="Ensembl" id="ENSTNIT00000022574.1">
    <property type="protein sequence ID" value="ENSTNIP00000022335.1"/>
    <property type="gene ID" value="ENSTNIG00000019138.1"/>
</dbReference>
<keyword evidence="4" id="KW-0812">Transmembrane</keyword>
<keyword evidence="13" id="KW-1185">Reference proteome</keyword>
<dbReference type="InParanoid" id="H3DP86"/>
<evidence type="ECO:0000256" key="8">
    <source>
        <dbReference type="ARBA" id="ARBA00023136"/>
    </source>
</evidence>
<dbReference type="PANTHER" id="PTHR13448:SF0">
    <property type="entry name" value="TRANSMEMBRANE PROTEIN 214"/>
    <property type="match status" value="1"/>
</dbReference>
<dbReference type="OMA" id="NGSAGKW"/>
<dbReference type="GO" id="GO:0005794">
    <property type="term" value="C:Golgi apparatus"/>
    <property type="evidence" value="ECO:0007669"/>
    <property type="project" value="TreeGrafter"/>
</dbReference>
<dbReference type="FunCoup" id="H3DP86">
    <property type="interactions" value="1408"/>
</dbReference>
<reference evidence="13" key="1">
    <citation type="journal article" date="2004" name="Nature">
        <title>Genome duplication in the teleost fish Tetraodon nigroviridis reveals the early vertebrate proto-karyotype.</title>
        <authorList>
            <person name="Jaillon O."/>
            <person name="Aury J.-M."/>
            <person name="Brunet F."/>
            <person name="Petit J.-L."/>
            <person name="Stange-Thomann N."/>
            <person name="Mauceli E."/>
            <person name="Bouneau L."/>
            <person name="Fischer C."/>
            <person name="Ozouf-Costaz C."/>
            <person name="Bernot A."/>
            <person name="Nicaud S."/>
            <person name="Jaffe D."/>
            <person name="Fisher S."/>
            <person name="Lutfalla G."/>
            <person name="Dossat C."/>
            <person name="Segurens B."/>
            <person name="Dasilva C."/>
            <person name="Salanoubat M."/>
            <person name="Levy M."/>
            <person name="Boudet N."/>
            <person name="Castellano S."/>
            <person name="Anthouard V."/>
            <person name="Jubin C."/>
            <person name="Castelli V."/>
            <person name="Katinka M."/>
            <person name="Vacherie B."/>
            <person name="Biemont C."/>
            <person name="Skalli Z."/>
            <person name="Cattolico L."/>
            <person name="Poulain J."/>
            <person name="De Berardinis V."/>
            <person name="Cruaud C."/>
            <person name="Duprat S."/>
            <person name="Brottier P."/>
            <person name="Coutanceau J.-P."/>
            <person name="Gouzy J."/>
            <person name="Parra G."/>
            <person name="Lardier G."/>
            <person name="Chapple C."/>
            <person name="McKernan K.J."/>
            <person name="McEwan P."/>
            <person name="Bosak S."/>
            <person name="Kellis M."/>
            <person name="Volff J.-N."/>
            <person name="Guigo R."/>
            <person name="Zody M.C."/>
            <person name="Mesirov J."/>
            <person name="Lindblad-Toh K."/>
            <person name="Birren B."/>
            <person name="Nusbaum C."/>
            <person name="Kahn D."/>
            <person name="Robinson-Rechavi M."/>
            <person name="Laudet V."/>
            <person name="Schachter V."/>
            <person name="Quetier F."/>
            <person name="Saurin W."/>
            <person name="Scarpelli C."/>
            <person name="Wincker P."/>
            <person name="Lander E.S."/>
            <person name="Weissenbach J."/>
            <person name="Roest Crollius H."/>
        </authorList>
    </citation>
    <scope>NUCLEOTIDE SEQUENCE [LARGE SCALE GENOMIC DNA]</scope>
</reference>
<evidence type="ECO:0000256" key="1">
    <source>
        <dbReference type="ARBA" id="ARBA00004477"/>
    </source>
</evidence>
<evidence type="ECO:0000256" key="7">
    <source>
        <dbReference type="ARBA" id="ARBA00022989"/>
    </source>
</evidence>
<dbReference type="HOGENOM" id="CLU_025330_1_0_1"/>
<dbReference type="STRING" id="99883.ENSTNIP00000022335"/>
<evidence type="ECO:0000256" key="11">
    <source>
        <dbReference type="SAM" id="MobiDB-lite"/>
    </source>
</evidence>
<reference evidence="12" key="2">
    <citation type="submission" date="2025-08" db="UniProtKB">
        <authorList>
            <consortium name="Ensembl"/>
        </authorList>
    </citation>
    <scope>IDENTIFICATION</scope>
</reference>
<protein>
    <submittedName>
        <fullName evidence="12">Transmembrane protein 214</fullName>
    </submittedName>
</protein>
<dbReference type="AlphaFoldDB" id="H3DP86"/>
<keyword evidence="6" id="KW-0256">Endoplasmic reticulum</keyword>
<proteinExistence type="inferred from homology"/>
<keyword evidence="8" id="KW-0472">Membrane</keyword>
<accession>H3DP86</accession>
<comment type="subcellular location">
    <subcellularLocation>
        <location evidence="1">Endoplasmic reticulum membrane</location>
        <topology evidence="1">Multi-pass membrane protein</topology>
    </subcellularLocation>
</comment>
<dbReference type="PANTHER" id="PTHR13448">
    <property type="entry name" value="TRANSMEMBRANE PROTEIN 214"/>
    <property type="match status" value="1"/>
</dbReference>
<evidence type="ECO:0000256" key="9">
    <source>
        <dbReference type="ARBA" id="ARBA00023180"/>
    </source>
</evidence>
<organism evidence="12 13">
    <name type="scientific">Tetraodon nigroviridis</name>
    <name type="common">Spotted green pufferfish</name>
    <name type="synonym">Chelonodon nigroviridis</name>
    <dbReference type="NCBI Taxonomy" id="99883"/>
    <lineage>
        <taxon>Eukaryota</taxon>
        <taxon>Metazoa</taxon>
        <taxon>Chordata</taxon>
        <taxon>Craniata</taxon>
        <taxon>Vertebrata</taxon>
        <taxon>Euteleostomi</taxon>
        <taxon>Actinopterygii</taxon>
        <taxon>Neopterygii</taxon>
        <taxon>Teleostei</taxon>
        <taxon>Neoteleostei</taxon>
        <taxon>Acanthomorphata</taxon>
        <taxon>Eupercaria</taxon>
        <taxon>Tetraodontiformes</taxon>
        <taxon>Tetradontoidea</taxon>
        <taxon>Tetraodontidae</taxon>
        <taxon>Tetraodon</taxon>
    </lineage>
</organism>
<reference evidence="12" key="3">
    <citation type="submission" date="2025-09" db="UniProtKB">
        <authorList>
            <consortium name="Ensembl"/>
        </authorList>
    </citation>
    <scope>IDENTIFICATION</scope>
</reference>
<evidence type="ECO:0000256" key="4">
    <source>
        <dbReference type="ARBA" id="ARBA00022692"/>
    </source>
</evidence>
<dbReference type="GeneTree" id="ENSGT00390000002693"/>